<dbReference type="InterPro" id="IPR006143">
    <property type="entry name" value="RND_pump_MFP"/>
</dbReference>
<gene>
    <name evidence="8" type="ORF">EDD80_10710</name>
</gene>
<dbReference type="InterPro" id="IPR058792">
    <property type="entry name" value="Beta-barrel_RND_2"/>
</dbReference>
<reference evidence="8 9" key="1">
    <citation type="submission" date="2019-03" db="EMBL/GenBank/DDBJ databases">
        <title>Genomic Encyclopedia of Type Strains, Phase IV (KMG-IV): sequencing the most valuable type-strain genomes for metagenomic binning, comparative biology and taxonomic classification.</title>
        <authorList>
            <person name="Goeker M."/>
        </authorList>
    </citation>
    <scope>NUCLEOTIDE SEQUENCE [LARGE SCALE GENOMIC DNA]</scope>
    <source>
        <strain evidence="8 9">DSM 21100</strain>
    </source>
</reference>
<dbReference type="GO" id="GO:0016020">
    <property type="term" value="C:membrane"/>
    <property type="evidence" value="ECO:0007669"/>
    <property type="project" value="InterPro"/>
</dbReference>
<dbReference type="Pfam" id="PF25954">
    <property type="entry name" value="Beta-barrel_RND_2"/>
    <property type="match status" value="1"/>
</dbReference>
<keyword evidence="3" id="KW-0732">Signal</keyword>
<dbReference type="RefSeq" id="WP_158640592.1">
    <property type="nucleotide sequence ID" value="NZ_CP042432.1"/>
</dbReference>
<dbReference type="Gene3D" id="2.40.50.100">
    <property type="match status" value="1"/>
</dbReference>
<dbReference type="NCBIfam" id="TIGR01730">
    <property type="entry name" value="RND_mfp"/>
    <property type="match status" value="1"/>
</dbReference>
<evidence type="ECO:0000256" key="3">
    <source>
        <dbReference type="SAM" id="SignalP"/>
    </source>
</evidence>
<evidence type="ECO:0000259" key="4">
    <source>
        <dbReference type="Pfam" id="PF19335"/>
    </source>
</evidence>
<dbReference type="SUPFAM" id="SSF111369">
    <property type="entry name" value="HlyD-like secretion proteins"/>
    <property type="match status" value="1"/>
</dbReference>
<dbReference type="PANTHER" id="PTHR30097:SF4">
    <property type="entry name" value="SLR6042 PROTEIN"/>
    <property type="match status" value="1"/>
</dbReference>
<dbReference type="PROSITE" id="PS51257">
    <property type="entry name" value="PROKAR_LIPOPROTEIN"/>
    <property type="match status" value="1"/>
</dbReference>
<organism evidence="8 9">
    <name type="scientific">Anseongella ginsenosidimutans</name>
    <dbReference type="NCBI Taxonomy" id="496056"/>
    <lineage>
        <taxon>Bacteria</taxon>
        <taxon>Pseudomonadati</taxon>
        <taxon>Bacteroidota</taxon>
        <taxon>Sphingobacteriia</taxon>
        <taxon>Sphingobacteriales</taxon>
        <taxon>Sphingobacteriaceae</taxon>
        <taxon>Anseongella</taxon>
    </lineage>
</organism>
<accession>A0A4R3KQA8</accession>
<feature type="domain" description="CusB-like beta-barrel" evidence="6">
    <location>
        <begin position="242"/>
        <end position="317"/>
    </location>
</feature>
<comment type="caution">
    <text evidence="8">The sequence shown here is derived from an EMBL/GenBank/DDBJ whole genome shotgun (WGS) entry which is preliminary data.</text>
</comment>
<keyword evidence="2" id="KW-0813">Transport</keyword>
<dbReference type="Pfam" id="PF25975">
    <property type="entry name" value="CzcB_C"/>
    <property type="match status" value="1"/>
</dbReference>
<protein>
    <submittedName>
        <fullName evidence="8">Cu(I)/Ag(I) efflux system membrane fusion protein</fullName>
    </submittedName>
</protein>
<dbReference type="PANTHER" id="PTHR30097">
    <property type="entry name" value="CATION EFFLUX SYSTEM PROTEIN CUSB"/>
    <property type="match status" value="1"/>
</dbReference>
<dbReference type="Gene3D" id="2.40.420.20">
    <property type="match status" value="1"/>
</dbReference>
<evidence type="ECO:0000259" key="5">
    <source>
        <dbReference type="Pfam" id="PF25919"/>
    </source>
</evidence>
<dbReference type="InterPro" id="IPR045800">
    <property type="entry name" value="HMBD"/>
</dbReference>
<dbReference type="GO" id="GO:0060003">
    <property type="term" value="P:copper ion export"/>
    <property type="evidence" value="ECO:0007669"/>
    <property type="project" value="TreeGrafter"/>
</dbReference>
<dbReference type="Pfam" id="PF25919">
    <property type="entry name" value="BSH_CusB"/>
    <property type="match status" value="1"/>
</dbReference>
<dbReference type="GO" id="GO:0015679">
    <property type="term" value="P:plasma membrane copper ion transport"/>
    <property type="evidence" value="ECO:0007669"/>
    <property type="project" value="TreeGrafter"/>
</dbReference>
<name>A0A4R3KQA8_9SPHI</name>
<feature type="domain" description="CusB-like barrel-sandwich hybrid" evidence="5">
    <location>
        <begin position="112"/>
        <end position="237"/>
    </location>
</feature>
<evidence type="ECO:0000313" key="8">
    <source>
        <dbReference type="EMBL" id="TCS86477.1"/>
    </source>
</evidence>
<evidence type="ECO:0000256" key="2">
    <source>
        <dbReference type="ARBA" id="ARBA00022448"/>
    </source>
</evidence>
<dbReference type="InterPro" id="IPR058649">
    <property type="entry name" value="CzcB_C"/>
</dbReference>
<dbReference type="Gene3D" id="2.40.30.170">
    <property type="match status" value="1"/>
</dbReference>
<feature type="domain" description="CzcB-like C-terminal circularly permuted SH3-like" evidence="7">
    <location>
        <begin position="324"/>
        <end position="383"/>
    </location>
</feature>
<feature type="chain" id="PRO_5020189710" evidence="3">
    <location>
        <begin position="25"/>
        <end position="406"/>
    </location>
</feature>
<dbReference type="AlphaFoldDB" id="A0A4R3KQA8"/>
<dbReference type="InterPro" id="IPR058790">
    <property type="entry name" value="BSH_CusB"/>
</dbReference>
<evidence type="ECO:0000256" key="1">
    <source>
        <dbReference type="ARBA" id="ARBA00009477"/>
    </source>
</evidence>
<dbReference type="GO" id="GO:0022857">
    <property type="term" value="F:transmembrane transporter activity"/>
    <property type="evidence" value="ECO:0007669"/>
    <property type="project" value="InterPro"/>
</dbReference>
<evidence type="ECO:0000313" key="9">
    <source>
        <dbReference type="Proteomes" id="UP000295807"/>
    </source>
</evidence>
<feature type="domain" description="Heavy metal binding" evidence="4">
    <location>
        <begin position="38"/>
        <end position="63"/>
    </location>
</feature>
<dbReference type="GO" id="GO:0030313">
    <property type="term" value="C:cell envelope"/>
    <property type="evidence" value="ECO:0007669"/>
    <property type="project" value="TreeGrafter"/>
</dbReference>
<dbReference type="FunFam" id="2.40.420.20:FF:000006">
    <property type="entry name" value="RND family efflux transporter MFP subunit"/>
    <property type="match status" value="1"/>
</dbReference>
<proteinExistence type="inferred from homology"/>
<keyword evidence="9" id="KW-1185">Reference proteome</keyword>
<evidence type="ECO:0000259" key="7">
    <source>
        <dbReference type="Pfam" id="PF25975"/>
    </source>
</evidence>
<dbReference type="EMBL" id="SMAD01000007">
    <property type="protein sequence ID" value="TCS86477.1"/>
    <property type="molecule type" value="Genomic_DNA"/>
</dbReference>
<dbReference type="Pfam" id="PF19335">
    <property type="entry name" value="HMBD"/>
    <property type="match status" value="1"/>
</dbReference>
<dbReference type="InterPro" id="IPR051909">
    <property type="entry name" value="MFP_Cation_Efflux"/>
</dbReference>
<comment type="similarity">
    <text evidence="1">Belongs to the membrane fusion protein (MFP) (TC 8.A.1) family.</text>
</comment>
<dbReference type="GO" id="GO:0046872">
    <property type="term" value="F:metal ion binding"/>
    <property type="evidence" value="ECO:0007669"/>
    <property type="project" value="InterPro"/>
</dbReference>
<dbReference type="Proteomes" id="UP000295807">
    <property type="component" value="Unassembled WGS sequence"/>
</dbReference>
<evidence type="ECO:0000259" key="6">
    <source>
        <dbReference type="Pfam" id="PF25954"/>
    </source>
</evidence>
<sequence>MTKIKYMMKAGLGALLILIMAACARQQQETGDAGLSHTCPMHPQIVQESFGTCPICGMDLVPVNQAGAEQEIMLSNRQIALANIRVEPLSPGNLGNNTFVTGKLAADQELIDVVSSRVPGRIEKLYIKETGRQISKGQPLYEMYSEELLTLQNEYLLTLEQYRQLGDTDKRYASFMEAARKKLLLYGMTADQVKRLGETKARSALVTFGSPVSGIVTEIAAAEGQYVAEGSILYRIEGLDRLWVEAELYPREAALVKEGDQVRVIVAGYEHEPLSGKVVFLNPEYRTGTQILTLRAQIANPGKRFLPGMQASVVLSNNTRTVLALPVDAVVRGEHGAHVWVKAGEGTFTPRMVKTGMETFDRVEILEGLQEGDSVVTSGAYLLYGELVLKKGIEPATAHRYESDEL</sequence>
<feature type="signal peptide" evidence="3">
    <location>
        <begin position="1"/>
        <end position="24"/>
    </location>
</feature>